<dbReference type="HOGENOM" id="CLU_1377582_0_0_5"/>
<dbReference type="EMBL" id="CP003236">
    <property type="protein sequence ID" value="AFK54395.1"/>
    <property type="molecule type" value="Genomic_DNA"/>
</dbReference>
<dbReference type="Proteomes" id="UP000005258">
    <property type="component" value="Chromosome"/>
</dbReference>
<protein>
    <submittedName>
        <fullName evidence="1">Uncharacterized protein</fullName>
    </submittedName>
</protein>
<sequence length="198" mass="22237">MAVAYEVDEEGFRRLLGRRGAFATLFDLWRDWRPASAALPPPSAVDPQALRRILPQLMLLDVLAADRWRVRTAGERLREMFDRDLTGRELPDALPEELRSRAAASYGPSTAEGLCWLALALYVRPGSRRRLHYARMVLPLGQGDGNGARPVVTRLLVAFHWRVVPPLSLPLWELLESAELPARRRDVVCRPCVPSPAG</sequence>
<name>I3TNQ7_TISMK</name>
<keyword evidence="2" id="KW-1185">Reference proteome</keyword>
<dbReference type="KEGG" id="tmo:TMO_2557"/>
<organism evidence="1 2">
    <name type="scientific">Tistrella mobilis (strain KA081020-065)</name>
    <dbReference type="NCBI Taxonomy" id="1110502"/>
    <lineage>
        <taxon>Bacteria</taxon>
        <taxon>Pseudomonadati</taxon>
        <taxon>Pseudomonadota</taxon>
        <taxon>Alphaproteobacteria</taxon>
        <taxon>Geminicoccales</taxon>
        <taxon>Geminicoccaceae</taxon>
        <taxon>Tistrella</taxon>
    </lineage>
</organism>
<dbReference type="Pfam" id="PF07310">
    <property type="entry name" value="PAS_5"/>
    <property type="match status" value="1"/>
</dbReference>
<dbReference type="RefSeq" id="WP_014746072.1">
    <property type="nucleotide sequence ID" value="NC_017956.1"/>
</dbReference>
<proteinExistence type="predicted"/>
<evidence type="ECO:0000313" key="1">
    <source>
        <dbReference type="EMBL" id="AFK54395.1"/>
    </source>
</evidence>
<dbReference type="eggNOG" id="COG5388">
    <property type="taxonomic scope" value="Bacteria"/>
</dbReference>
<evidence type="ECO:0000313" key="2">
    <source>
        <dbReference type="Proteomes" id="UP000005258"/>
    </source>
</evidence>
<dbReference type="InterPro" id="IPR009922">
    <property type="entry name" value="DUF1457"/>
</dbReference>
<accession>I3TNQ7</accession>
<gene>
    <name evidence="1" type="ordered locus">TMO_2557</name>
</gene>
<reference evidence="1 2" key="1">
    <citation type="journal article" date="2012" name="J. Am. Chem. Soc.">
        <title>Bacterial biosynthesis and maturation of the didemnin anti-cancer agents.</title>
        <authorList>
            <person name="Xu Y."/>
            <person name="Kersten R.D."/>
            <person name="Nam S.J."/>
            <person name="Lu L."/>
            <person name="Al-Suwailem A.M."/>
            <person name="Zheng H."/>
            <person name="Fenical W."/>
            <person name="Dorrestein P.C."/>
            <person name="Moore B.S."/>
            <person name="Qian P.Y."/>
        </authorList>
    </citation>
    <scope>NUCLEOTIDE SEQUENCE [LARGE SCALE GENOMIC DNA]</scope>
    <source>
        <strain evidence="1 2">KA081020-065</strain>
    </source>
</reference>
<dbReference type="AlphaFoldDB" id="I3TNQ7"/>